<name>A1ZNF3_MICM2</name>
<keyword evidence="1" id="KW-0732">Signal</keyword>
<keyword evidence="3" id="KW-1185">Reference proteome</keyword>
<dbReference type="PROSITE" id="PS51257">
    <property type="entry name" value="PROKAR_LIPOPROTEIN"/>
    <property type="match status" value="1"/>
</dbReference>
<dbReference type="EMBL" id="AAWS01000018">
    <property type="protein sequence ID" value="EAY28064.1"/>
    <property type="molecule type" value="Genomic_DNA"/>
</dbReference>
<organism evidence="2 3">
    <name type="scientific">Microscilla marina ATCC 23134</name>
    <dbReference type="NCBI Taxonomy" id="313606"/>
    <lineage>
        <taxon>Bacteria</taxon>
        <taxon>Pseudomonadati</taxon>
        <taxon>Bacteroidota</taxon>
        <taxon>Cytophagia</taxon>
        <taxon>Cytophagales</taxon>
        <taxon>Microscillaceae</taxon>
        <taxon>Microscilla</taxon>
    </lineage>
</organism>
<protein>
    <submittedName>
        <fullName evidence="2">Lipoprotein, putative</fullName>
    </submittedName>
</protein>
<reference evidence="2 3" key="1">
    <citation type="submission" date="2007-01" db="EMBL/GenBank/DDBJ databases">
        <authorList>
            <person name="Haygood M."/>
            <person name="Podell S."/>
            <person name="Anderson C."/>
            <person name="Hopkinson B."/>
            <person name="Roe K."/>
            <person name="Barbeau K."/>
            <person name="Gaasterland T."/>
            <person name="Ferriera S."/>
            <person name="Johnson J."/>
            <person name="Kravitz S."/>
            <person name="Beeson K."/>
            <person name="Sutton G."/>
            <person name="Rogers Y.-H."/>
            <person name="Friedman R."/>
            <person name="Frazier M."/>
            <person name="Venter J.C."/>
        </authorList>
    </citation>
    <scope>NUCLEOTIDE SEQUENCE [LARGE SCALE GENOMIC DNA]</scope>
    <source>
        <strain evidence="2 3">ATCC 23134</strain>
    </source>
</reference>
<comment type="caution">
    <text evidence="2">The sequence shown here is derived from an EMBL/GenBank/DDBJ whole genome shotgun (WGS) entry which is preliminary data.</text>
</comment>
<gene>
    <name evidence="2" type="ORF">M23134_02174</name>
</gene>
<feature type="signal peptide" evidence="1">
    <location>
        <begin position="1"/>
        <end position="34"/>
    </location>
</feature>
<feature type="chain" id="PRO_5002642319" evidence="1">
    <location>
        <begin position="35"/>
        <end position="199"/>
    </location>
</feature>
<keyword evidence="2" id="KW-0449">Lipoprotein</keyword>
<evidence type="ECO:0000313" key="2">
    <source>
        <dbReference type="EMBL" id="EAY28064.1"/>
    </source>
</evidence>
<evidence type="ECO:0000256" key="1">
    <source>
        <dbReference type="SAM" id="SignalP"/>
    </source>
</evidence>
<dbReference type="AlphaFoldDB" id="A1ZNF3"/>
<accession>A1ZNF3</accession>
<sequence>MLYQPTKQLRNQKMSYFKKIALIVCMVWSLGCLMQCTSTPEQTVKNKNPEPPASSRRVVAPDTSQYKLNHLEGSEYIWGKKPCTGVNRSTFRAVLVFLPQQVVRYVYTNVTVGDEGKGYEEQKVWKGTYQRQGSELTLHFTQITQWQKGFDDVNARQTQQEKIDKKLAFKAVMCHQKRSALQNLSTALDPEKGGNWVKK</sequence>
<proteinExistence type="predicted"/>
<dbReference type="Proteomes" id="UP000004095">
    <property type="component" value="Unassembled WGS sequence"/>
</dbReference>
<evidence type="ECO:0000313" key="3">
    <source>
        <dbReference type="Proteomes" id="UP000004095"/>
    </source>
</evidence>